<evidence type="ECO:0000313" key="2">
    <source>
        <dbReference type="Proteomes" id="UP000199312"/>
    </source>
</evidence>
<dbReference type="STRING" id="593133.SAMN04488006_0925"/>
<organism evidence="1 2">
    <name type="scientific">Lutibacter maritimus</name>
    <dbReference type="NCBI Taxonomy" id="593133"/>
    <lineage>
        <taxon>Bacteria</taxon>
        <taxon>Pseudomonadati</taxon>
        <taxon>Bacteroidota</taxon>
        <taxon>Flavobacteriia</taxon>
        <taxon>Flavobacteriales</taxon>
        <taxon>Flavobacteriaceae</taxon>
        <taxon>Lutibacter</taxon>
    </lineage>
</organism>
<proteinExistence type="predicted"/>
<evidence type="ECO:0000313" key="1">
    <source>
        <dbReference type="EMBL" id="SFS38180.1"/>
    </source>
</evidence>
<protein>
    <submittedName>
        <fullName evidence="1">Uncharacterized protein</fullName>
    </submittedName>
</protein>
<keyword evidence="2" id="KW-1185">Reference proteome</keyword>
<sequence length="47" mass="5561">MNDIIKHYETAKKKAIKFMKKGQINAYFDALIEMNHYKKLMIAVQSN</sequence>
<dbReference type="EMBL" id="FOZP01000002">
    <property type="protein sequence ID" value="SFS38180.1"/>
    <property type="molecule type" value="Genomic_DNA"/>
</dbReference>
<dbReference type="RefSeq" id="WP_177219145.1">
    <property type="nucleotide sequence ID" value="NZ_FOZP01000002.1"/>
</dbReference>
<dbReference type="Proteomes" id="UP000199312">
    <property type="component" value="Unassembled WGS sequence"/>
</dbReference>
<accession>A0A1I6PDG2</accession>
<reference evidence="2" key="1">
    <citation type="submission" date="2016-10" db="EMBL/GenBank/DDBJ databases">
        <authorList>
            <person name="Varghese N."/>
            <person name="Submissions S."/>
        </authorList>
    </citation>
    <scope>NUCLEOTIDE SEQUENCE [LARGE SCALE GENOMIC DNA]</scope>
    <source>
        <strain evidence="2">DSM 24450</strain>
    </source>
</reference>
<gene>
    <name evidence="1" type="ORF">SAMN04488006_0925</name>
</gene>
<name>A0A1I6PDG2_9FLAO</name>
<dbReference type="AlphaFoldDB" id="A0A1I6PDG2"/>